<reference evidence="1" key="2">
    <citation type="submission" date="2020-11" db="EMBL/GenBank/DDBJ databases">
        <authorList>
            <person name="McCartney M.A."/>
            <person name="Auch B."/>
            <person name="Kono T."/>
            <person name="Mallez S."/>
            <person name="Becker A."/>
            <person name="Gohl D.M."/>
            <person name="Silverstein K.A.T."/>
            <person name="Koren S."/>
            <person name="Bechman K.B."/>
            <person name="Herman A."/>
            <person name="Abrahante J.E."/>
            <person name="Garbe J."/>
        </authorList>
    </citation>
    <scope>NUCLEOTIDE SEQUENCE</scope>
    <source>
        <strain evidence="1">Duluth1</strain>
        <tissue evidence="1">Whole animal</tissue>
    </source>
</reference>
<reference evidence="1" key="1">
    <citation type="journal article" date="2019" name="bioRxiv">
        <title>The Genome of the Zebra Mussel, Dreissena polymorpha: A Resource for Invasive Species Research.</title>
        <authorList>
            <person name="McCartney M.A."/>
            <person name="Auch B."/>
            <person name="Kono T."/>
            <person name="Mallez S."/>
            <person name="Zhang Y."/>
            <person name="Obille A."/>
            <person name="Becker A."/>
            <person name="Abrahante J.E."/>
            <person name="Garbe J."/>
            <person name="Badalamenti J.P."/>
            <person name="Herman A."/>
            <person name="Mangelson H."/>
            <person name="Liachko I."/>
            <person name="Sullivan S."/>
            <person name="Sone E.D."/>
            <person name="Koren S."/>
            <person name="Silverstein K.A.T."/>
            <person name="Beckman K.B."/>
            <person name="Gohl D.M."/>
        </authorList>
    </citation>
    <scope>NUCLEOTIDE SEQUENCE</scope>
    <source>
        <strain evidence="1">Duluth1</strain>
        <tissue evidence="1">Whole animal</tissue>
    </source>
</reference>
<keyword evidence="2" id="KW-1185">Reference proteome</keyword>
<proteinExistence type="predicted"/>
<dbReference type="EMBL" id="JAIWYP010000016">
    <property type="protein sequence ID" value="KAH3697015.1"/>
    <property type="molecule type" value="Genomic_DNA"/>
</dbReference>
<evidence type="ECO:0000313" key="2">
    <source>
        <dbReference type="Proteomes" id="UP000828390"/>
    </source>
</evidence>
<protein>
    <submittedName>
        <fullName evidence="1">Uncharacterized protein</fullName>
    </submittedName>
</protein>
<evidence type="ECO:0000313" key="1">
    <source>
        <dbReference type="EMBL" id="KAH3697015.1"/>
    </source>
</evidence>
<sequence>MTWALETGKLTCEAFALPPPSGAVVTSAVLAIHNHSNRVSFTVSIISSNNSNFGSANGIAKIIIISLAFSEKNKCIVIASLSAHLSLSSNPDIDMTKLYDDHNLVVRSSGGDRAEVHLMIERKLDRWFKVEKKSCIPFLSRNFSDRDDRVDRIGSENPP</sequence>
<dbReference type="AlphaFoldDB" id="A0A9D4BIK9"/>
<comment type="caution">
    <text evidence="1">The sequence shown here is derived from an EMBL/GenBank/DDBJ whole genome shotgun (WGS) entry which is preliminary data.</text>
</comment>
<accession>A0A9D4BIK9</accession>
<organism evidence="1 2">
    <name type="scientific">Dreissena polymorpha</name>
    <name type="common">Zebra mussel</name>
    <name type="synonym">Mytilus polymorpha</name>
    <dbReference type="NCBI Taxonomy" id="45954"/>
    <lineage>
        <taxon>Eukaryota</taxon>
        <taxon>Metazoa</taxon>
        <taxon>Spiralia</taxon>
        <taxon>Lophotrochozoa</taxon>
        <taxon>Mollusca</taxon>
        <taxon>Bivalvia</taxon>
        <taxon>Autobranchia</taxon>
        <taxon>Heteroconchia</taxon>
        <taxon>Euheterodonta</taxon>
        <taxon>Imparidentia</taxon>
        <taxon>Neoheterodontei</taxon>
        <taxon>Myida</taxon>
        <taxon>Dreissenoidea</taxon>
        <taxon>Dreissenidae</taxon>
        <taxon>Dreissena</taxon>
    </lineage>
</organism>
<name>A0A9D4BIK9_DREPO</name>
<gene>
    <name evidence="1" type="ORF">DPMN_084500</name>
</gene>
<dbReference type="Proteomes" id="UP000828390">
    <property type="component" value="Unassembled WGS sequence"/>
</dbReference>